<dbReference type="GO" id="GO:0031640">
    <property type="term" value="P:killing of cells of another organism"/>
    <property type="evidence" value="ECO:0007669"/>
    <property type="project" value="UniProtKB-KW"/>
</dbReference>
<protein>
    <recommendedName>
        <fullName evidence="4">Lysozyme</fullName>
        <ecNumber evidence="4">3.2.1.17</ecNumber>
    </recommendedName>
</protein>
<keyword evidence="3" id="KW-1035">Host cytoplasm</keyword>
<comment type="caution">
    <text evidence="5">The sequence shown here is derived from an EMBL/GenBank/DDBJ whole genome shotgun (WGS) entry which is preliminary data.</text>
</comment>
<dbReference type="GO" id="GO:0042742">
    <property type="term" value="P:defense response to bacterium"/>
    <property type="evidence" value="ECO:0007669"/>
    <property type="project" value="UniProtKB-KW"/>
</dbReference>
<dbReference type="InterPro" id="IPR002196">
    <property type="entry name" value="Glyco_hydro_24"/>
</dbReference>
<dbReference type="PANTHER" id="PTHR38107:SF3">
    <property type="entry name" value="LYSOZYME RRRD-RELATED"/>
    <property type="match status" value="1"/>
</dbReference>
<dbReference type="GO" id="GO:0009253">
    <property type="term" value="P:peptidoglycan catabolic process"/>
    <property type="evidence" value="ECO:0007669"/>
    <property type="project" value="InterPro"/>
</dbReference>
<reference evidence="5 6" key="1">
    <citation type="journal article" date="2021" name="Int. J. Syst. Evol. Microbiol.">
        <title>Amazonocrinis nigriterrae gen. nov., sp. nov., Atlanticothrix silvestris gen. nov., sp. nov. and Dendronalium phyllosphericum gen. nov., sp. nov., nostocacean cyanobacteria from Brazilian environments.</title>
        <authorList>
            <person name="Alvarenga D.O."/>
            <person name="Andreote A.P.D."/>
            <person name="Branco L.H.Z."/>
            <person name="Delbaje E."/>
            <person name="Cruz R.B."/>
            <person name="Varani A.M."/>
            <person name="Fiore M.F."/>
        </authorList>
    </citation>
    <scope>NUCLEOTIDE SEQUENCE [LARGE SCALE GENOMIC DNA]</scope>
    <source>
        <strain evidence="5 6">CENA67</strain>
    </source>
</reference>
<dbReference type="InterPro" id="IPR033907">
    <property type="entry name" value="Endolysin_autolysin"/>
</dbReference>
<sequence>MTLPKPGLKLIKQFEGCILHAYPDPLTNAKPITIGWGSTKRLNGSDWNLGDKITQEEADQLLIIQLENHYLPPLQKIPSWEDLTQNQQGAILSFGYNLGANFYNRQGFGSISGLLKNPDRWYDHKYVTETFCLYRNPGTAVEAGLRRRRMAEANLWLTPVV</sequence>
<name>A0A8J7L9M8_9NOST</name>
<dbReference type="Pfam" id="PF00959">
    <property type="entry name" value="Phage_lysozyme"/>
    <property type="match status" value="1"/>
</dbReference>
<evidence type="ECO:0000256" key="3">
    <source>
        <dbReference type="ARBA" id="ARBA00023200"/>
    </source>
</evidence>
<keyword evidence="4" id="KW-0378">Hydrolase</keyword>
<dbReference type="Gene3D" id="1.10.530.40">
    <property type="match status" value="1"/>
</dbReference>
<dbReference type="Proteomes" id="UP000632766">
    <property type="component" value="Unassembled WGS sequence"/>
</dbReference>
<evidence type="ECO:0000313" key="6">
    <source>
        <dbReference type="Proteomes" id="UP000632766"/>
    </source>
</evidence>
<evidence type="ECO:0000256" key="4">
    <source>
        <dbReference type="RuleBase" id="RU003788"/>
    </source>
</evidence>
<dbReference type="CDD" id="cd00737">
    <property type="entry name" value="lyz_endolysin_autolysin"/>
    <property type="match status" value="1"/>
</dbReference>
<evidence type="ECO:0000313" key="5">
    <source>
        <dbReference type="EMBL" id="MBH8561651.1"/>
    </source>
</evidence>
<dbReference type="AlphaFoldDB" id="A0A8J7L9M8"/>
<evidence type="ECO:0000256" key="2">
    <source>
        <dbReference type="ARBA" id="ARBA00022638"/>
    </source>
</evidence>
<gene>
    <name evidence="5" type="ORF">I8748_05565</name>
</gene>
<dbReference type="InterPro" id="IPR023347">
    <property type="entry name" value="Lysozyme_dom_sf"/>
</dbReference>
<dbReference type="GO" id="GO:0003796">
    <property type="term" value="F:lysozyme activity"/>
    <property type="evidence" value="ECO:0007669"/>
    <property type="project" value="UniProtKB-EC"/>
</dbReference>
<dbReference type="SUPFAM" id="SSF53955">
    <property type="entry name" value="Lysozyme-like"/>
    <property type="match status" value="1"/>
</dbReference>
<keyword evidence="1 4" id="KW-0929">Antimicrobial</keyword>
<keyword evidence="4" id="KW-0326">Glycosidase</keyword>
<dbReference type="InterPro" id="IPR023346">
    <property type="entry name" value="Lysozyme-like_dom_sf"/>
</dbReference>
<dbReference type="RefSeq" id="WP_198123657.1">
    <property type="nucleotide sequence ID" value="NZ_JAECZC010000007.1"/>
</dbReference>
<accession>A0A8J7L9M8</accession>
<keyword evidence="2 4" id="KW-0081">Bacteriolytic enzyme</keyword>
<keyword evidence="6" id="KW-1185">Reference proteome</keyword>
<dbReference type="PANTHER" id="PTHR38107">
    <property type="match status" value="1"/>
</dbReference>
<dbReference type="InterPro" id="IPR051018">
    <property type="entry name" value="Bacteriophage_GH24"/>
</dbReference>
<proteinExistence type="inferred from homology"/>
<comment type="catalytic activity">
    <reaction evidence="4">
        <text>Hydrolysis of (1-&gt;4)-beta-linkages between N-acetylmuramic acid and N-acetyl-D-glucosamine residues in a peptidoglycan and between N-acetyl-D-glucosamine residues in chitodextrins.</text>
        <dbReference type="EC" id="3.2.1.17"/>
    </reaction>
</comment>
<dbReference type="GO" id="GO:0016998">
    <property type="term" value="P:cell wall macromolecule catabolic process"/>
    <property type="evidence" value="ECO:0007669"/>
    <property type="project" value="InterPro"/>
</dbReference>
<dbReference type="EC" id="3.2.1.17" evidence="4"/>
<dbReference type="EMBL" id="JAECZC010000007">
    <property type="protein sequence ID" value="MBH8561651.1"/>
    <property type="molecule type" value="Genomic_DNA"/>
</dbReference>
<comment type="similarity">
    <text evidence="4">Belongs to the glycosyl hydrolase 24 family.</text>
</comment>
<evidence type="ECO:0000256" key="1">
    <source>
        <dbReference type="ARBA" id="ARBA00022529"/>
    </source>
</evidence>
<organism evidence="5 6">
    <name type="scientific">Amazonocrinis nigriterrae CENA67</name>
    <dbReference type="NCBI Taxonomy" id="2794033"/>
    <lineage>
        <taxon>Bacteria</taxon>
        <taxon>Bacillati</taxon>
        <taxon>Cyanobacteriota</taxon>
        <taxon>Cyanophyceae</taxon>
        <taxon>Nostocales</taxon>
        <taxon>Nostocaceae</taxon>
        <taxon>Amazonocrinis</taxon>
        <taxon>Amazonocrinis nigriterrae</taxon>
    </lineage>
</organism>